<keyword evidence="1" id="KW-0812">Transmembrane</keyword>
<evidence type="ECO:0000259" key="2">
    <source>
        <dbReference type="Pfam" id="PF07811"/>
    </source>
</evidence>
<organism evidence="3 4">
    <name type="scientific">Hirschia baltica (strain ATCC 49814 / DSM 5838 / IFAM 1418)</name>
    <dbReference type="NCBI Taxonomy" id="582402"/>
    <lineage>
        <taxon>Bacteria</taxon>
        <taxon>Pseudomonadati</taxon>
        <taxon>Pseudomonadota</taxon>
        <taxon>Alphaproteobacteria</taxon>
        <taxon>Hyphomonadales</taxon>
        <taxon>Hyphomonadaceae</taxon>
        <taxon>Hirschia</taxon>
    </lineage>
</organism>
<dbReference type="AlphaFoldDB" id="C6XQ18"/>
<keyword evidence="1" id="KW-1133">Transmembrane helix</keyword>
<dbReference type="KEGG" id="hba:Hbal_0841"/>
<keyword evidence="1" id="KW-0472">Membrane</keyword>
<proteinExistence type="predicted"/>
<dbReference type="STRING" id="582402.Hbal_0841"/>
<evidence type="ECO:0000313" key="4">
    <source>
        <dbReference type="Proteomes" id="UP000002745"/>
    </source>
</evidence>
<reference evidence="4" key="1">
    <citation type="journal article" date="2011" name="J. Bacteriol.">
        <title>Genome sequences of eight morphologically diverse alphaproteobacteria.</title>
        <authorList>
            <consortium name="US DOE Joint Genome Institute"/>
            <person name="Brown P.J."/>
            <person name="Kysela D.T."/>
            <person name="Buechlein A."/>
            <person name="Hemmerich C."/>
            <person name="Brun Y.V."/>
        </authorList>
    </citation>
    <scope>NUCLEOTIDE SEQUENCE [LARGE SCALE GENOMIC DNA]</scope>
    <source>
        <strain evidence="4">ATCC 49814 / DSM 5838 / IFAM 1418</strain>
    </source>
</reference>
<dbReference type="eggNOG" id="COG4961">
    <property type="taxonomic scope" value="Bacteria"/>
</dbReference>
<dbReference type="Proteomes" id="UP000002745">
    <property type="component" value="Chromosome"/>
</dbReference>
<keyword evidence="4" id="KW-1185">Reference proteome</keyword>
<dbReference type="OrthoDB" id="7990385at2"/>
<dbReference type="HOGENOM" id="CLU_111553_0_0_5"/>
<sequence length="186" mass="21026">MCTKHKKKPQLRLWRNRLNDFAKNKEGIVAVEFALIAAPFFLLVFGLLEIALIFFMTTTLDYGVTQASRQIRTGELQSKAAVKSDFATLVCGNLFDLLDCSNRLHIDVQRYEDFVASNAGDTLPLNEDGTLQNNFQYNPGGPSEIVLVQVYYEWSLITPIMSSALKNMNDGKRLLHSTAVFRNEPF</sequence>
<evidence type="ECO:0000256" key="1">
    <source>
        <dbReference type="SAM" id="Phobius"/>
    </source>
</evidence>
<feature type="transmembrane region" description="Helical" evidence="1">
    <location>
        <begin position="33"/>
        <end position="56"/>
    </location>
</feature>
<gene>
    <name evidence="3" type="ordered locus">Hbal_0841</name>
</gene>
<dbReference type="Pfam" id="PF07811">
    <property type="entry name" value="TadE"/>
    <property type="match status" value="1"/>
</dbReference>
<dbReference type="InterPro" id="IPR012495">
    <property type="entry name" value="TadE-like_dom"/>
</dbReference>
<dbReference type="RefSeq" id="WP_015826685.1">
    <property type="nucleotide sequence ID" value="NC_012982.1"/>
</dbReference>
<evidence type="ECO:0000313" key="3">
    <source>
        <dbReference type="EMBL" id="ACT58535.1"/>
    </source>
</evidence>
<protein>
    <submittedName>
        <fullName evidence="3">TadE family protein</fullName>
    </submittedName>
</protein>
<feature type="domain" description="TadE-like" evidence="2">
    <location>
        <begin position="27"/>
        <end position="69"/>
    </location>
</feature>
<dbReference type="EMBL" id="CP001678">
    <property type="protein sequence ID" value="ACT58535.1"/>
    <property type="molecule type" value="Genomic_DNA"/>
</dbReference>
<accession>C6XQ18</accession>
<name>C6XQ18_HIRBI</name>